<dbReference type="InterPro" id="IPR050588">
    <property type="entry name" value="WNK_Ser-Thr_kinase"/>
</dbReference>
<dbReference type="KEGG" id="apln:108743717"/>
<reference evidence="4" key="1">
    <citation type="submission" date="2025-08" db="UniProtKB">
        <authorList>
            <consortium name="RefSeq"/>
        </authorList>
    </citation>
    <scope>IDENTIFICATION</scope>
    <source>
        <tissue evidence="4">Entire body</tissue>
    </source>
</reference>
<evidence type="ECO:0000313" key="4">
    <source>
        <dbReference type="RefSeq" id="XP_018334808.2"/>
    </source>
</evidence>
<evidence type="ECO:0000259" key="2">
    <source>
        <dbReference type="PROSITE" id="PS50011"/>
    </source>
</evidence>
<dbReference type="FunCoup" id="A0A1W4XQP0">
    <property type="interactions" value="1912"/>
</dbReference>
<keyword evidence="4" id="KW-0675">Receptor</keyword>
<dbReference type="OrthoDB" id="1034557at2759"/>
<dbReference type="PROSITE" id="PS50011">
    <property type="entry name" value="PROTEIN_KINASE_DOM"/>
    <property type="match status" value="1"/>
</dbReference>
<evidence type="ECO:0000313" key="3">
    <source>
        <dbReference type="Proteomes" id="UP000192223"/>
    </source>
</evidence>
<evidence type="ECO:0000256" key="1">
    <source>
        <dbReference type="SAM" id="MobiDB-lite"/>
    </source>
</evidence>
<gene>
    <name evidence="4" type="primary">LOC108743717</name>
</gene>
<dbReference type="STRING" id="224129.A0A1W4XQP0"/>
<proteinExistence type="predicted"/>
<dbReference type="InterPro" id="IPR011009">
    <property type="entry name" value="Kinase-like_dom_sf"/>
</dbReference>
<protein>
    <submittedName>
        <fullName evidence="4">Nuclear receptor-binding protein homolog</fullName>
    </submittedName>
</protein>
<dbReference type="InParanoid" id="A0A1W4XQP0"/>
<dbReference type="RefSeq" id="XP_018334808.2">
    <property type="nucleotide sequence ID" value="XM_018479306.2"/>
</dbReference>
<dbReference type="InterPro" id="IPR000719">
    <property type="entry name" value="Prot_kinase_dom"/>
</dbReference>
<dbReference type="Proteomes" id="UP000192223">
    <property type="component" value="Unplaced"/>
</dbReference>
<dbReference type="GO" id="GO:0005524">
    <property type="term" value="F:ATP binding"/>
    <property type="evidence" value="ECO:0007669"/>
    <property type="project" value="InterPro"/>
</dbReference>
<keyword evidence="3" id="KW-1185">Reference proteome</keyword>
<feature type="domain" description="Protein kinase" evidence="2">
    <location>
        <begin position="1"/>
        <end position="157"/>
    </location>
</feature>
<dbReference type="AlphaFoldDB" id="A0A1W4XQP0"/>
<organism evidence="3 4">
    <name type="scientific">Agrilus planipennis</name>
    <name type="common">Emerald ash borer</name>
    <name type="synonym">Agrilus marcopoli</name>
    <dbReference type="NCBI Taxonomy" id="224129"/>
    <lineage>
        <taxon>Eukaryota</taxon>
        <taxon>Metazoa</taxon>
        <taxon>Ecdysozoa</taxon>
        <taxon>Arthropoda</taxon>
        <taxon>Hexapoda</taxon>
        <taxon>Insecta</taxon>
        <taxon>Pterygota</taxon>
        <taxon>Neoptera</taxon>
        <taxon>Endopterygota</taxon>
        <taxon>Coleoptera</taxon>
        <taxon>Polyphaga</taxon>
        <taxon>Elateriformia</taxon>
        <taxon>Buprestoidea</taxon>
        <taxon>Buprestidae</taxon>
        <taxon>Agrilinae</taxon>
        <taxon>Agrilus</taxon>
    </lineage>
</organism>
<dbReference type="GO" id="GO:0004672">
    <property type="term" value="F:protein kinase activity"/>
    <property type="evidence" value="ECO:0007669"/>
    <property type="project" value="InterPro"/>
</dbReference>
<dbReference type="PANTHER" id="PTHR13902">
    <property type="entry name" value="SERINE/THREONINE-PROTEIN KINASE WNK WITH NO LYSINE -RELATED"/>
    <property type="match status" value="1"/>
</dbReference>
<dbReference type="GeneID" id="108743717"/>
<dbReference type="Gene3D" id="1.10.510.10">
    <property type="entry name" value="Transferase(Phosphotransferase) domain 1"/>
    <property type="match status" value="1"/>
</dbReference>
<dbReference type="Pfam" id="PF07714">
    <property type="entry name" value="PK_Tyr_Ser-Thr"/>
    <property type="match status" value="1"/>
</dbReference>
<sequence>MDSFRSSQHMNTAVCFLFSYLHSCTPPIVHGNLTCDTIFIQHNGLVKIGSVAPESIHLHVKTACQDTFKNMHFFPPDYQGANNPAVDIYSFGVCALEMAALEIQGNGDSGTTVTQENIMKTVESLEDQQQKDLIRRCLSEKAEDRPTARELLFHPLLFEVHSLKLLAAHSLVKTTANISETITDELMQRLYAPDVVVAEIKHSDPGRPGLQYKMSDIQTNEKLEKFVEDVKNGIYPLTAFGAKQPPPPRSRAISPEMAESVKSVTPEPLDVETRKIISMMCDVKSVEDSCELSMTIVLRMDDKMNRQLTCLISPTDLPSTLAHELVYYGFINESDCDNVAMMIEEAKKNVSSGQSASPPTIHPLPQLFPAIAIPAQFAIPATVATTTALPTTSAPAQQQHQQQQPPQMAAAASVASTPAASLTTGVGISVISTPTPQPPTAVVTQVPMHSTNFRIEDCNAGH</sequence>
<dbReference type="SUPFAM" id="SSF56112">
    <property type="entry name" value="Protein kinase-like (PK-like)"/>
    <property type="match status" value="1"/>
</dbReference>
<name>A0A1W4XQP0_AGRPL</name>
<dbReference type="InterPro" id="IPR001245">
    <property type="entry name" value="Ser-Thr/Tyr_kinase_cat_dom"/>
</dbReference>
<feature type="region of interest" description="Disordered" evidence="1">
    <location>
        <begin position="390"/>
        <end position="415"/>
    </location>
</feature>
<accession>A0A1W4XQP0</accession>